<feature type="transmembrane region" description="Helical" evidence="2">
    <location>
        <begin position="284"/>
        <end position="302"/>
    </location>
</feature>
<comment type="caution">
    <text evidence="3">The sequence shown here is derived from an EMBL/GenBank/DDBJ whole genome shotgun (WGS) entry which is preliminary data.</text>
</comment>
<evidence type="ECO:0000313" key="3">
    <source>
        <dbReference type="EMBL" id="GAA3720368.1"/>
    </source>
</evidence>
<keyword evidence="2" id="KW-0812">Transmembrane</keyword>
<dbReference type="Proteomes" id="UP001501468">
    <property type="component" value="Unassembled WGS sequence"/>
</dbReference>
<keyword evidence="2" id="KW-0472">Membrane</keyword>
<feature type="transmembrane region" description="Helical" evidence="2">
    <location>
        <begin position="198"/>
        <end position="219"/>
    </location>
</feature>
<sequence length="343" mass="35297">MGRQSHLRQARAHLWPVLPLAAAAWWVGGALPWVLDGLGAQSPRNWPFDVATGSATDGYISLLPFTTARLGLLLTITLVGGGLAPLAVLWVRPRGTRRLATATLATLGALTSAAYSIAQSAGATRQLGGDFDRDERVLLGVLVVAVGCTLLGLALGLLVALGGPVLRALAAAPLAVALGSWVNAVVIALTGVERALGVLRWTSVVVGVAAGLALAGLGLRPVRRLLTWPAVLLLVAVTSAGQTAFAYLATYVRPRSGLPNGLRDHVEASRDVFVAALGPAHQAWGVHAAAIVIGVLGSLARWRRSGTPSSGKAPSGRAPSERDGGTRHTTAPAPDRHVDSTVP</sequence>
<organism evidence="3 4">
    <name type="scientific">Terrabacter ginsenosidimutans</name>
    <dbReference type="NCBI Taxonomy" id="490575"/>
    <lineage>
        <taxon>Bacteria</taxon>
        <taxon>Bacillati</taxon>
        <taxon>Actinomycetota</taxon>
        <taxon>Actinomycetes</taxon>
        <taxon>Micrococcales</taxon>
        <taxon>Intrasporangiaceae</taxon>
        <taxon>Terrabacter</taxon>
    </lineage>
</organism>
<keyword evidence="2" id="KW-1133">Transmembrane helix</keyword>
<evidence type="ECO:0000313" key="4">
    <source>
        <dbReference type="Proteomes" id="UP001501468"/>
    </source>
</evidence>
<name>A0ABP7EQN5_9MICO</name>
<feature type="compositionally biased region" description="Basic and acidic residues" evidence="1">
    <location>
        <begin position="334"/>
        <end position="343"/>
    </location>
</feature>
<reference evidence="4" key="1">
    <citation type="journal article" date="2019" name="Int. J. Syst. Evol. Microbiol.">
        <title>The Global Catalogue of Microorganisms (GCM) 10K type strain sequencing project: providing services to taxonomists for standard genome sequencing and annotation.</title>
        <authorList>
            <consortium name="The Broad Institute Genomics Platform"/>
            <consortium name="The Broad Institute Genome Sequencing Center for Infectious Disease"/>
            <person name="Wu L."/>
            <person name="Ma J."/>
        </authorList>
    </citation>
    <scope>NUCLEOTIDE SEQUENCE [LARGE SCALE GENOMIC DNA]</scope>
    <source>
        <strain evidence="4">JCM 17125</strain>
    </source>
</reference>
<proteinExistence type="predicted"/>
<feature type="transmembrane region" description="Helical" evidence="2">
    <location>
        <begin position="138"/>
        <end position="161"/>
    </location>
</feature>
<dbReference type="EMBL" id="BAABDC010000011">
    <property type="protein sequence ID" value="GAA3720368.1"/>
    <property type="molecule type" value="Genomic_DNA"/>
</dbReference>
<feature type="transmembrane region" description="Helical" evidence="2">
    <location>
        <begin position="231"/>
        <end position="252"/>
    </location>
</feature>
<feature type="transmembrane region" description="Helical" evidence="2">
    <location>
        <begin position="168"/>
        <end position="192"/>
    </location>
</feature>
<feature type="transmembrane region" description="Helical" evidence="2">
    <location>
        <begin position="70"/>
        <end position="91"/>
    </location>
</feature>
<evidence type="ECO:0000256" key="2">
    <source>
        <dbReference type="SAM" id="Phobius"/>
    </source>
</evidence>
<accession>A0ABP7EQN5</accession>
<gene>
    <name evidence="3" type="ORF">GCM10022399_40900</name>
</gene>
<feature type="transmembrane region" description="Helical" evidence="2">
    <location>
        <begin position="98"/>
        <end position="118"/>
    </location>
</feature>
<feature type="transmembrane region" description="Helical" evidence="2">
    <location>
        <begin position="12"/>
        <end position="35"/>
    </location>
</feature>
<keyword evidence="4" id="KW-1185">Reference proteome</keyword>
<evidence type="ECO:0008006" key="5">
    <source>
        <dbReference type="Google" id="ProtNLM"/>
    </source>
</evidence>
<evidence type="ECO:0000256" key="1">
    <source>
        <dbReference type="SAM" id="MobiDB-lite"/>
    </source>
</evidence>
<feature type="region of interest" description="Disordered" evidence="1">
    <location>
        <begin position="304"/>
        <end position="343"/>
    </location>
</feature>
<protein>
    <recommendedName>
        <fullName evidence="5">Integral membrane protein</fullName>
    </recommendedName>
</protein>